<feature type="compositionally biased region" description="Polar residues" evidence="8">
    <location>
        <begin position="23"/>
        <end position="40"/>
    </location>
</feature>
<feature type="domain" description="USP" evidence="9">
    <location>
        <begin position="67"/>
        <end position="532"/>
    </location>
</feature>
<protein>
    <recommendedName>
        <fullName evidence="7">Ubiquitin carboxyl-terminal hydrolase</fullName>
        <ecNumber evidence="7">3.4.19.12</ecNumber>
    </recommendedName>
</protein>
<proteinExistence type="inferred from homology"/>
<sequence length="535" mass="61472">MSKKSKGKQKKYRQPNKKRNKNTKPSNLKQTTCSNHNSSCLCSENERKTRLAEIIAEEWKGNIITPKGLKNLGNTCFLNAVLQNIGRLPALRSYFLGQSITSGEHGVTLSLRVFFHTMWLLQDQSIFRPHKLLDHLGKYSSRFRGYEQQDAHEALRVLMESLMEEATVNMDNSSSDSSSHSDSNHNHESWMEKVFLGKLQSCVECEQCHSISTVEEPFLDISLCLETQNTDETCSVAGGCTRNQIICDTAMMSQQSLLSVDNAMLSMESNLSEQVMVNEEEEKNSPEMISLWEEDIHQVTLGLDSLFEESNNVEWSDYVSNNDLDFNEEQKDIVVHSSSKSLTKPISSSSTTTTLYASIQDSLQAFLSPEILQGENAYYCESCNRQQQSESTQKHCNKDSVSSQQRYIRTKAKKHFLFRKLGQVIIFHLKRFRQVGFHFEKVSGKMSFPLEWNLSSYTQEQQGDSTENDYYLSGIVVHQGSLEWGHYIAYIRASCSPQEHRWYYCSDEHVTLVQDEEQIFNSEAYILFYCKKQRQ</sequence>
<dbReference type="Proteomes" id="UP000030680">
    <property type="component" value="Unassembled WGS sequence"/>
</dbReference>
<organism evidence="10 11">
    <name type="scientific">Galdieria sulphuraria</name>
    <name type="common">Red alga</name>
    <dbReference type="NCBI Taxonomy" id="130081"/>
    <lineage>
        <taxon>Eukaryota</taxon>
        <taxon>Rhodophyta</taxon>
        <taxon>Bangiophyceae</taxon>
        <taxon>Galdieriales</taxon>
        <taxon>Galdieriaceae</taxon>
        <taxon>Galdieria</taxon>
    </lineage>
</organism>
<dbReference type="GO" id="GO:0006508">
    <property type="term" value="P:proteolysis"/>
    <property type="evidence" value="ECO:0007669"/>
    <property type="project" value="UniProtKB-KW"/>
</dbReference>
<feature type="region of interest" description="Disordered" evidence="8">
    <location>
        <begin position="1"/>
        <end position="40"/>
    </location>
</feature>
<dbReference type="STRING" id="130081.M2XXC0"/>
<dbReference type="PROSITE" id="PS00972">
    <property type="entry name" value="USP_1"/>
    <property type="match status" value="1"/>
</dbReference>
<dbReference type="EC" id="3.4.19.12" evidence="7"/>
<comment type="catalytic activity">
    <reaction evidence="1 7">
        <text>Thiol-dependent hydrolysis of ester, thioester, amide, peptide and isopeptide bonds formed by the C-terminal Gly of ubiquitin (a 76-residue protein attached to proteins as an intracellular targeting signal).</text>
        <dbReference type="EC" id="3.4.19.12"/>
    </reaction>
</comment>
<evidence type="ECO:0000256" key="2">
    <source>
        <dbReference type="ARBA" id="ARBA00009085"/>
    </source>
</evidence>
<dbReference type="KEGG" id="gsl:Gasu_42780"/>
<dbReference type="RefSeq" id="XP_005704798.1">
    <property type="nucleotide sequence ID" value="XM_005704741.1"/>
</dbReference>
<dbReference type="PROSITE" id="PS00973">
    <property type="entry name" value="USP_2"/>
    <property type="match status" value="1"/>
</dbReference>
<dbReference type="PANTHER" id="PTHR24006">
    <property type="entry name" value="UBIQUITIN CARBOXYL-TERMINAL HYDROLASE"/>
    <property type="match status" value="1"/>
</dbReference>
<evidence type="ECO:0000256" key="6">
    <source>
        <dbReference type="ARBA" id="ARBA00022807"/>
    </source>
</evidence>
<dbReference type="GO" id="GO:0005634">
    <property type="term" value="C:nucleus"/>
    <property type="evidence" value="ECO:0007669"/>
    <property type="project" value="TreeGrafter"/>
</dbReference>
<keyword evidence="3 7" id="KW-0645">Protease</keyword>
<comment type="similarity">
    <text evidence="2 7">Belongs to the peptidase C19 family.</text>
</comment>
<evidence type="ECO:0000259" key="9">
    <source>
        <dbReference type="PROSITE" id="PS50235"/>
    </source>
</evidence>
<feature type="compositionally biased region" description="Basic residues" evidence="8">
    <location>
        <begin position="1"/>
        <end position="22"/>
    </location>
</feature>
<accession>M2XXC0</accession>
<evidence type="ECO:0000256" key="8">
    <source>
        <dbReference type="SAM" id="MobiDB-lite"/>
    </source>
</evidence>
<dbReference type="InterPro" id="IPR001394">
    <property type="entry name" value="Peptidase_C19_UCH"/>
</dbReference>
<dbReference type="PANTHER" id="PTHR24006:SF888">
    <property type="entry name" value="UBIQUITIN CARBOXYL-TERMINAL HYDROLASE 30"/>
    <property type="match status" value="1"/>
</dbReference>
<dbReference type="InterPro" id="IPR038765">
    <property type="entry name" value="Papain-like_cys_pep_sf"/>
</dbReference>
<evidence type="ECO:0000256" key="4">
    <source>
        <dbReference type="ARBA" id="ARBA00022786"/>
    </source>
</evidence>
<dbReference type="InterPro" id="IPR018200">
    <property type="entry name" value="USP_CS"/>
</dbReference>
<dbReference type="OrthoDB" id="4948at2759"/>
<dbReference type="GO" id="GO:0004843">
    <property type="term" value="F:cysteine-type deubiquitinase activity"/>
    <property type="evidence" value="ECO:0007669"/>
    <property type="project" value="UniProtKB-UniRule"/>
</dbReference>
<dbReference type="InterPro" id="IPR028889">
    <property type="entry name" value="USP"/>
</dbReference>
<dbReference type="SUPFAM" id="SSF54001">
    <property type="entry name" value="Cysteine proteinases"/>
    <property type="match status" value="1"/>
</dbReference>
<dbReference type="InterPro" id="IPR050164">
    <property type="entry name" value="Peptidase_C19"/>
</dbReference>
<gene>
    <name evidence="10" type="ORF">Gasu_42780</name>
</gene>
<evidence type="ECO:0000256" key="7">
    <source>
        <dbReference type="RuleBase" id="RU366025"/>
    </source>
</evidence>
<keyword evidence="11" id="KW-1185">Reference proteome</keyword>
<dbReference type="OMA" id="DENCFAE"/>
<dbReference type="PROSITE" id="PS50235">
    <property type="entry name" value="USP_3"/>
    <property type="match status" value="1"/>
</dbReference>
<dbReference type="GeneID" id="17087131"/>
<dbReference type="GO" id="GO:0016579">
    <property type="term" value="P:protein deubiquitination"/>
    <property type="evidence" value="ECO:0007669"/>
    <property type="project" value="InterPro"/>
</dbReference>
<keyword evidence="5 7" id="KW-0378">Hydrolase</keyword>
<evidence type="ECO:0000256" key="1">
    <source>
        <dbReference type="ARBA" id="ARBA00000707"/>
    </source>
</evidence>
<dbReference type="eggNOG" id="KOG1873">
    <property type="taxonomic scope" value="Eukaryota"/>
</dbReference>
<keyword evidence="6 7" id="KW-0788">Thiol protease</keyword>
<dbReference type="Gene3D" id="3.90.70.10">
    <property type="entry name" value="Cysteine proteinases"/>
    <property type="match status" value="2"/>
</dbReference>
<evidence type="ECO:0000313" key="10">
    <source>
        <dbReference type="EMBL" id="EME28278.1"/>
    </source>
</evidence>
<dbReference type="GO" id="GO:0005829">
    <property type="term" value="C:cytosol"/>
    <property type="evidence" value="ECO:0007669"/>
    <property type="project" value="TreeGrafter"/>
</dbReference>
<dbReference type="AlphaFoldDB" id="M2XXC0"/>
<evidence type="ECO:0000313" key="11">
    <source>
        <dbReference type="Proteomes" id="UP000030680"/>
    </source>
</evidence>
<dbReference type="Pfam" id="PF00443">
    <property type="entry name" value="UCH"/>
    <property type="match status" value="1"/>
</dbReference>
<keyword evidence="4 7" id="KW-0833">Ubl conjugation pathway</keyword>
<evidence type="ECO:0000256" key="3">
    <source>
        <dbReference type="ARBA" id="ARBA00022670"/>
    </source>
</evidence>
<dbReference type="Gramene" id="EME28278">
    <property type="protein sequence ID" value="EME28278"/>
    <property type="gene ID" value="Gasu_42780"/>
</dbReference>
<reference evidence="11" key="1">
    <citation type="journal article" date="2013" name="Science">
        <title>Gene transfer from bacteria and archaea facilitated evolution of an extremophilic eukaryote.</title>
        <authorList>
            <person name="Schonknecht G."/>
            <person name="Chen W.H."/>
            <person name="Ternes C.M."/>
            <person name="Barbier G.G."/>
            <person name="Shrestha R.P."/>
            <person name="Stanke M."/>
            <person name="Brautigam A."/>
            <person name="Baker B.J."/>
            <person name="Banfield J.F."/>
            <person name="Garavito R.M."/>
            <person name="Carr K."/>
            <person name="Wilkerson C."/>
            <person name="Rensing S.A."/>
            <person name="Gagneul D."/>
            <person name="Dickenson N.E."/>
            <person name="Oesterhelt C."/>
            <person name="Lercher M.J."/>
            <person name="Weber A.P."/>
        </authorList>
    </citation>
    <scope>NUCLEOTIDE SEQUENCE [LARGE SCALE GENOMIC DNA]</scope>
    <source>
        <strain evidence="11">074W</strain>
    </source>
</reference>
<name>M2XXC0_GALSU</name>
<dbReference type="EMBL" id="KB454522">
    <property type="protein sequence ID" value="EME28278.1"/>
    <property type="molecule type" value="Genomic_DNA"/>
</dbReference>
<evidence type="ECO:0000256" key="5">
    <source>
        <dbReference type="ARBA" id="ARBA00022801"/>
    </source>
</evidence>